<proteinExistence type="predicted"/>
<dbReference type="InterPro" id="IPR043376">
    <property type="entry name" value="NPG1-like"/>
</dbReference>
<name>A0A7J7GDL1_CAMSI</name>
<reference evidence="1 2" key="2">
    <citation type="submission" date="2020-07" db="EMBL/GenBank/DDBJ databases">
        <title>Genome assembly of wild tea tree DASZ reveals pedigree and selection history of tea varieties.</title>
        <authorList>
            <person name="Zhang W."/>
        </authorList>
    </citation>
    <scope>NUCLEOTIDE SEQUENCE [LARGE SCALE GENOMIC DNA]</scope>
    <source>
        <strain evidence="2">cv. G240</strain>
        <tissue evidence="1">Leaf</tissue>
    </source>
</reference>
<dbReference type="SMART" id="SM00028">
    <property type="entry name" value="TPR"/>
    <property type="match status" value="4"/>
</dbReference>
<dbReference type="Proteomes" id="UP000593564">
    <property type="component" value="Unassembled WGS sequence"/>
</dbReference>
<dbReference type="InterPro" id="IPR019734">
    <property type="entry name" value="TPR_rpt"/>
</dbReference>
<dbReference type="PANTHER" id="PTHR44102:SF12">
    <property type="entry name" value="PROTEIN NPGR2"/>
    <property type="match status" value="1"/>
</dbReference>
<gene>
    <name evidence="1" type="ORF">HYC85_025034</name>
</gene>
<protein>
    <submittedName>
        <fullName evidence="1">Uncharacterized protein</fullName>
    </submittedName>
</protein>
<accession>A0A7J7GDL1</accession>
<sequence length="731" mass="82556">MGTVVDVLRNCKRMRSKNWIREQRRIRIRRRLGKITQCFCSGEQLRVDEMVPSSESLATKDYSENGYSSHVGEIRQKPDTGNIEEAESSLRETGGLNYEEARALLGRYEYQKGNIEAALHVFEGIDIAAVIPKMKLALAKKERHRLRFTKGFFPTDVNTCFYLKTKSLQDLGRYREAAKSCKVILDIVESSLPEGLPENFGVDCKLQETLNKAVELLPELWKLADSPQEAILSYRQALLHHWNLDVETTAKIQKEFAIFLLYSGSEAIPPNLRSQMDSSFVPRNNIEEAILLLMILLRKVSLKRIDWDPSIMDHLSYALSVSGELRPLANQVEELLPGIMDRKEIYLTLALCYYGNSEDLVALNLLRKLMGNREDTKSVLASLMASKICTENSKYAEEGISFACKAIESLSGRCDPMVGVANCLLGISLLSHSRSVLADAEKVKRQSEALQALESAGKMTRMRDPNIVYHLSLENAEQRKLDAALYYAKRLLKLEGGSNLKGWILLARILSAKKRLGNGIKENCCELKLNSKLLRLIKASDLGRSIRRAMETCDRTLELETWHDLACVYISLSQWHDAEICLSKSKAIGHYSASRWHVTGLLYQAKGLRKEALRAFWHALDVEATHVPSLVSMAVVLRQLGGRSSAVVRRCFLTEALRLDRMNASAWYNLGLIYKDEGEREGDASALEAAECFEAAIVLEETAPVEPFRLKVDFIIIFIILKKCIKNKEVM</sequence>
<evidence type="ECO:0000313" key="1">
    <source>
        <dbReference type="EMBL" id="KAF5937528.1"/>
    </source>
</evidence>
<dbReference type="Gene3D" id="1.25.40.10">
    <property type="entry name" value="Tetratricopeptide repeat domain"/>
    <property type="match status" value="2"/>
</dbReference>
<reference evidence="2" key="1">
    <citation type="journal article" date="2020" name="Nat. Commun.">
        <title>Genome assembly of wild tea tree DASZ reveals pedigree and selection history of tea varieties.</title>
        <authorList>
            <person name="Zhang W."/>
            <person name="Zhang Y."/>
            <person name="Qiu H."/>
            <person name="Guo Y."/>
            <person name="Wan H."/>
            <person name="Zhang X."/>
            <person name="Scossa F."/>
            <person name="Alseekh S."/>
            <person name="Zhang Q."/>
            <person name="Wang P."/>
            <person name="Xu L."/>
            <person name="Schmidt M.H."/>
            <person name="Jia X."/>
            <person name="Li D."/>
            <person name="Zhu A."/>
            <person name="Guo F."/>
            <person name="Chen W."/>
            <person name="Ni D."/>
            <person name="Usadel B."/>
            <person name="Fernie A.R."/>
            <person name="Wen W."/>
        </authorList>
    </citation>
    <scope>NUCLEOTIDE SEQUENCE [LARGE SCALE GENOMIC DNA]</scope>
    <source>
        <strain evidence="2">cv. G240</strain>
    </source>
</reference>
<dbReference type="PANTHER" id="PTHR44102">
    <property type="entry name" value="PROTEIN NPG1"/>
    <property type="match status" value="1"/>
</dbReference>
<dbReference type="SUPFAM" id="SSF48452">
    <property type="entry name" value="TPR-like"/>
    <property type="match status" value="1"/>
</dbReference>
<dbReference type="AlphaFoldDB" id="A0A7J7GDL1"/>
<evidence type="ECO:0000313" key="2">
    <source>
        <dbReference type="Proteomes" id="UP000593564"/>
    </source>
</evidence>
<organism evidence="1 2">
    <name type="scientific">Camellia sinensis</name>
    <name type="common">Tea plant</name>
    <name type="synonym">Thea sinensis</name>
    <dbReference type="NCBI Taxonomy" id="4442"/>
    <lineage>
        <taxon>Eukaryota</taxon>
        <taxon>Viridiplantae</taxon>
        <taxon>Streptophyta</taxon>
        <taxon>Embryophyta</taxon>
        <taxon>Tracheophyta</taxon>
        <taxon>Spermatophyta</taxon>
        <taxon>Magnoliopsida</taxon>
        <taxon>eudicotyledons</taxon>
        <taxon>Gunneridae</taxon>
        <taxon>Pentapetalae</taxon>
        <taxon>asterids</taxon>
        <taxon>Ericales</taxon>
        <taxon>Theaceae</taxon>
        <taxon>Camellia</taxon>
    </lineage>
</organism>
<keyword evidence="2" id="KW-1185">Reference proteome</keyword>
<dbReference type="EMBL" id="JACBKZ010000012">
    <property type="protein sequence ID" value="KAF5937528.1"/>
    <property type="molecule type" value="Genomic_DNA"/>
</dbReference>
<comment type="caution">
    <text evidence="1">The sequence shown here is derived from an EMBL/GenBank/DDBJ whole genome shotgun (WGS) entry which is preliminary data.</text>
</comment>
<dbReference type="InterPro" id="IPR011990">
    <property type="entry name" value="TPR-like_helical_dom_sf"/>
</dbReference>